<organism evidence="2">
    <name type="scientific">uncultured Thermomicrobiales bacterium</name>
    <dbReference type="NCBI Taxonomy" id="1645740"/>
    <lineage>
        <taxon>Bacteria</taxon>
        <taxon>Pseudomonadati</taxon>
        <taxon>Thermomicrobiota</taxon>
        <taxon>Thermomicrobia</taxon>
        <taxon>Thermomicrobiales</taxon>
        <taxon>environmental samples</taxon>
    </lineage>
</organism>
<protein>
    <submittedName>
        <fullName evidence="2">Uncharacterized protein</fullName>
    </submittedName>
</protein>
<accession>A0A6J4UT18</accession>
<feature type="region of interest" description="Disordered" evidence="1">
    <location>
        <begin position="86"/>
        <end position="108"/>
    </location>
</feature>
<evidence type="ECO:0000256" key="1">
    <source>
        <dbReference type="SAM" id="MobiDB-lite"/>
    </source>
</evidence>
<sequence length="143" mass="16041">MTPPDSMGDKEQADQRFGRFSLRLRAGTIPPTLRPRFEKDALLFLLPDDPEFPEQEILAAAGCGRRGQNVHLHHVRVADLCDVRSRRPIGTEPGTRRPTDESETGGVLTNQILGILGEDGTCRDTDEPLPIPCDDEDDRFFRF</sequence>
<dbReference type="AlphaFoldDB" id="A0A6J4UT18"/>
<gene>
    <name evidence="2" type="ORF">AVDCRST_MAG19-1327</name>
</gene>
<proteinExistence type="predicted"/>
<dbReference type="EMBL" id="CADCWL010000056">
    <property type="protein sequence ID" value="CAA9557157.1"/>
    <property type="molecule type" value="Genomic_DNA"/>
</dbReference>
<reference evidence="2" key="1">
    <citation type="submission" date="2020-02" db="EMBL/GenBank/DDBJ databases">
        <authorList>
            <person name="Meier V. D."/>
        </authorList>
    </citation>
    <scope>NUCLEOTIDE SEQUENCE</scope>
    <source>
        <strain evidence="2">AVDCRST_MAG19</strain>
    </source>
</reference>
<name>A0A6J4UT18_9BACT</name>
<evidence type="ECO:0000313" key="2">
    <source>
        <dbReference type="EMBL" id="CAA9557157.1"/>
    </source>
</evidence>